<evidence type="ECO:0000259" key="1">
    <source>
        <dbReference type="Pfam" id="PF00535"/>
    </source>
</evidence>
<gene>
    <name evidence="2" type="ORF">SAMN02745136_01497</name>
</gene>
<evidence type="ECO:0000313" key="2">
    <source>
        <dbReference type="EMBL" id="SHK00283.1"/>
    </source>
</evidence>
<dbReference type="Proteomes" id="UP000184386">
    <property type="component" value="Unassembled WGS sequence"/>
</dbReference>
<dbReference type="GO" id="GO:0016740">
    <property type="term" value="F:transferase activity"/>
    <property type="evidence" value="ECO:0007669"/>
    <property type="project" value="UniProtKB-KW"/>
</dbReference>
<dbReference type="InterPro" id="IPR001173">
    <property type="entry name" value="Glyco_trans_2-like"/>
</dbReference>
<dbReference type="CDD" id="cd00761">
    <property type="entry name" value="Glyco_tranf_GTA_type"/>
    <property type="match status" value="1"/>
</dbReference>
<dbReference type="PANTHER" id="PTHR43685:SF3">
    <property type="entry name" value="SLR2126 PROTEIN"/>
    <property type="match status" value="1"/>
</dbReference>
<keyword evidence="3" id="KW-1185">Reference proteome</keyword>
<dbReference type="Pfam" id="PF00535">
    <property type="entry name" value="Glycos_transf_2"/>
    <property type="match status" value="1"/>
</dbReference>
<dbReference type="Gene3D" id="3.90.550.10">
    <property type="entry name" value="Spore Coat Polysaccharide Biosynthesis Protein SpsA, Chain A"/>
    <property type="match status" value="1"/>
</dbReference>
<sequence>MDKLKAAVVIPTFNKKERLLLTLESFRYQTVSPDTFEVLLVDDGSADGTREMLQEWEGEFSLRYIEQNNKGRSAARNRGVEEARAELIIFCDDDMIAAPTFVEAHIAAHQERPCAAHGMIYNLPFLKFFKNPSTGEAYEELDGESLVLIRRYCIRKEEIKDISYIKSLSKKTLIEKNIASIFKNNLAQYQWLSFTGANSSCEKELLERAGMFDEGFGKAWGAEDFELGYRLYLQHTPFVYLEEGYNFHMMHARMDFQDALRKSNDKFYRMHPDKKIYFLPKLLSGEIKSIEEYKDYVNSHTINEYEGD</sequence>
<dbReference type="STRING" id="1121322.SAMN02745136_01497"/>
<dbReference type="PANTHER" id="PTHR43685">
    <property type="entry name" value="GLYCOSYLTRANSFERASE"/>
    <property type="match status" value="1"/>
</dbReference>
<name>A0A1M6NX67_9FIRM</name>
<evidence type="ECO:0000313" key="3">
    <source>
        <dbReference type="Proteomes" id="UP000184386"/>
    </source>
</evidence>
<keyword evidence="2" id="KW-0808">Transferase</keyword>
<dbReference type="RefSeq" id="WP_073274383.1">
    <property type="nucleotide sequence ID" value="NZ_FRAC01000008.1"/>
</dbReference>
<protein>
    <submittedName>
        <fullName evidence="2">Glycosyltransferase, GT2 family</fullName>
    </submittedName>
</protein>
<dbReference type="InterPro" id="IPR050834">
    <property type="entry name" value="Glycosyltransf_2"/>
</dbReference>
<reference evidence="2 3" key="1">
    <citation type="submission" date="2016-11" db="EMBL/GenBank/DDBJ databases">
        <authorList>
            <person name="Jaros S."/>
            <person name="Januszkiewicz K."/>
            <person name="Wedrychowicz H."/>
        </authorList>
    </citation>
    <scope>NUCLEOTIDE SEQUENCE [LARGE SCALE GENOMIC DNA]</scope>
    <source>
        <strain evidence="2 3">DSM 15929</strain>
    </source>
</reference>
<dbReference type="InterPro" id="IPR029044">
    <property type="entry name" value="Nucleotide-diphossugar_trans"/>
</dbReference>
<accession>A0A1M6NX67</accession>
<dbReference type="SUPFAM" id="SSF53448">
    <property type="entry name" value="Nucleotide-diphospho-sugar transferases"/>
    <property type="match status" value="1"/>
</dbReference>
<dbReference type="AlphaFoldDB" id="A0A1M6NX67"/>
<dbReference type="EMBL" id="FRAC01000008">
    <property type="protein sequence ID" value="SHK00283.1"/>
    <property type="molecule type" value="Genomic_DNA"/>
</dbReference>
<proteinExistence type="predicted"/>
<organism evidence="2 3">
    <name type="scientific">Anaerocolumna jejuensis DSM 15929</name>
    <dbReference type="NCBI Taxonomy" id="1121322"/>
    <lineage>
        <taxon>Bacteria</taxon>
        <taxon>Bacillati</taxon>
        <taxon>Bacillota</taxon>
        <taxon>Clostridia</taxon>
        <taxon>Lachnospirales</taxon>
        <taxon>Lachnospiraceae</taxon>
        <taxon>Anaerocolumna</taxon>
    </lineage>
</organism>
<feature type="domain" description="Glycosyltransferase 2-like" evidence="1">
    <location>
        <begin position="8"/>
        <end position="114"/>
    </location>
</feature>